<dbReference type="OrthoDB" id="8794104at2"/>
<dbReference type="Proteomes" id="UP000260644">
    <property type="component" value="Unassembled WGS sequence"/>
</dbReference>
<reference evidence="1 2" key="1">
    <citation type="submission" date="2018-07" db="EMBL/GenBank/DDBJ databases">
        <title>Chitinophaga K2CV101002-2 sp. nov., isolated from a monsoon evergreen broad-leaved forest soil.</title>
        <authorList>
            <person name="Lv Y."/>
        </authorList>
    </citation>
    <scope>NUCLEOTIDE SEQUENCE [LARGE SCALE GENOMIC DNA]</scope>
    <source>
        <strain evidence="1 2">GDMCC 1.1288</strain>
    </source>
</reference>
<dbReference type="RefSeq" id="WP_116978316.1">
    <property type="nucleotide sequence ID" value="NZ_QPMM01000014.1"/>
</dbReference>
<organism evidence="1 2">
    <name type="scientific">Chitinophaga silvatica</name>
    <dbReference type="NCBI Taxonomy" id="2282649"/>
    <lineage>
        <taxon>Bacteria</taxon>
        <taxon>Pseudomonadati</taxon>
        <taxon>Bacteroidota</taxon>
        <taxon>Chitinophagia</taxon>
        <taxon>Chitinophagales</taxon>
        <taxon>Chitinophagaceae</taxon>
        <taxon>Chitinophaga</taxon>
    </lineage>
</organism>
<protein>
    <recommendedName>
        <fullName evidence="3">Immunity protein 30</fullName>
    </recommendedName>
</protein>
<gene>
    <name evidence="1" type="ORF">DVR12_23810</name>
</gene>
<sequence>MTTEDIIIKLSQFVPFDAMDPEFDNESYFYEMTDDLKSNEDGAKAIEPIFRLLEKYPQVDFGSPGPLVHTLETFRGKYEKQLFESLTRRPTMLTSWMLNRIINAEENDERREELINILKSLLHNPIIDDETRKAIQRFVDFQTQDL</sequence>
<evidence type="ECO:0000313" key="1">
    <source>
        <dbReference type="EMBL" id="RFS19263.1"/>
    </source>
</evidence>
<name>A0A3E1Y3N0_9BACT</name>
<dbReference type="EMBL" id="QPMM01000014">
    <property type="protein sequence ID" value="RFS19263.1"/>
    <property type="molecule type" value="Genomic_DNA"/>
</dbReference>
<proteinExistence type="predicted"/>
<comment type="caution">
    <text evidence="1">The sequence shown here is derived from an EMBL/GenBank/DDBJ whole genome shotgun (WGS) entry which is preliminary data.</text>
</comment>
<accession>A0A3E1Y3N0</accession>
<evidence type="ECO:0008006" key="3">
    <source>
        <dbReference type="Google" id="ProtNLM"/>
    </source>
</evidence>
<evidence type="ECO:0000313" key="2">
    <source>
        <dbReference type="Proteomes" id="UP000260644"/>
    </source>
</evidence>
<keyword evidence="2" id="KW-1185">Reference proteome</keyword>
<dbReference type="AlphaFoldDB" id="A0A3E1Y3N0"/>